<gene>
    <name evidence="5" type="ORF">GCM10022286_01440</name>
</gene>
<organism evidence="5 6">
    <name type="scientific">Gryllotalpicola daejeonensis</name>
    <dbReference type="NCBI Taxonomy" id="993087"/>
    <lineage>
        <taxon>Bacteria</taxon>
        <taxon>Bacillati</taxon>
        <taxon>Actinomycetota</taxon>
        <taxon>Actinomycetes</taxon>
        <taxon>Micrococcales</taxon>
        <taxon>Microbacteriaceae</taxon>
        <taxon>Gryllotalpicola</taxon>
    </lineage>
</organism>
<name>A0ABP7ZDB4_9MICO</name>
<evidence type="ECO:0000313" key="5">
    <source>
        <dbReference type="EMBL" id="GAA4154199.1"/>
    </source>
</evidence>
<evidence type="ECO:0000256" key="2">
    <source>
        <dbReference type="ARBA" id="ARBA00023125"/>
    </source>
</evidence>
<dbReference type="Gene3D" id="1.10.10.10">
    <property type="entry name" value="Winged helix-like DNA-binding domain superfamily/Winged helix DNA-binding domain"/>
    <property type="match status" value="1"/>
</dbReference>
<proteinExistence type="predicted"/>
<dbReference type="SMART" id="SM00418">
    <property type="entry name" value="HTH_ARSR"/>
    <property type="match status" value="1"/>
</dbReference>
<dbReference type="RefSeq" id="WP_344789822.1">
    <property type="nucleotide sequence ID" value="NZ_BAABBV010000001.1"/>
</dbReference>
<feature type="domain" description="HTH arsR-type" evidence="4">
    <location>
        <begin position="28"/>
        <end position="123"/>
    </location>
</feature>
<dbReference type="NCBIfam" id="NF033788">
    <property type="entry name" value="HTH_metalloreg"/>
    <property type="match status" value="1"/>
</dbReference>
<comment type="caution">
    <text evidence="5">The sequence shown here is derived from an EMBL/GenBank/DDBJ whole genome shotgun (WGS) entry which is preliminary data.</text>
</comment>
<evidence type="ECO:0000313" key="6">
    <source>
        <dbReference type="Proteomes" id="UP001415169"/>
    </source>
</evidence>
<dbReference type="EMBL" id="BAABBV010000001">
    <property type="protein sequence ID" value="GAA4154199.1"/>
    <property type="molecule type" value="Genomic_DNA"/>
</dbReference>
<dbReference type="InterPro" id="IPR051011">
    <property type="entry name" value="Metal_resp_trans_reg"/>
</dbReference>
<protein>
    <submittedName>
        <fullName evidence="5">Metalloregulator ArsR/SmtB family transcription factor</fullName>
    </submittedName>
</protein>
<dbReference type="Pfam" id="PF01022">
    <property type="entry name" value="HTH_5"/>
    <property type="match status" value="1"/>
</dbReference>
<keyword evidence="1" id="KW-0805">Transcription regulation</keyword>
<dbReference type="InterPro" id="IPR001845">
    <property type="entry name" value="HTH_ArsR_DNA-bd_dom"/>
</dbReference>
<reference evidence="5" key="1">
    <citation type="journal article" date="2014" name="Int. J. Syst. Evol. Microbiol.">
        <title>Complete genome of a new Firmicutes species belonging to the dominant human colonic microbiota ('Ruminococcus bicirculans') reveals two chromosomes and a selective capacity to utilize plant glucans.</title>
        <authorList>
            <consortium name="NISC Comparative Sequencing Program"/>
            <person name="Wegmann U."/>
            <person name="Louis P."/>
            <person name="Goesmann A."/>
            <person name="Henrissat B."/>
            <person name="Duncan S.H."/>
            <person name="Flint H.J."/>
        </authorList>
    </citation>
    <scope>NUCLEOTIDE SEQUENCE</scope>
    <source>
        <strain evidence="5">JCM 17590</strain>
    </source>
</reference>
<dbReference type="PANTHER" id="PTHR43132:SF6">
    <property type="entry name" value="HTH-TYPE TRANSCRIPTIONAL REPRESSOR CZRA"/>
    <property type="match status" value="1"/>
</dbReference>
<dbReference type="InterPro" id="IPR011991">
    <property type="entry name" value="ArsR-like_HTH"/>
</dbReference>
<dbReference type="Proteomes" id="UP001415169">
    <property type="component" value="Unassembled WGS sequence"/>
</dbReference>
<reference evidence="5" key="2">
    <citation type="submission" date="2023-12" db="EMBL/GenBank/DDBJ databases">
        <authorList>
            <person name="Sun Q."/>
            <person name="Inoue M."/>
        </authorList>
    </citation>
    <scope>NUCLEOTIDE SEQUENCE</scope>
    <source>
        <strain evidence="5">JCM 17590</strain>
    </source>
</reference>
<dbReference type="PANTHER" id="PTHR43132">
    <property type="entry name" value="ARSENICAL RESISTANCE OPERON REPRESSOR ARSR-RELATED"/>
    <property type="match status" value="1"/>
</dbReference>
<keyword evidence="3" id="KW-0804">Transcription</keyword>
<dbReference type="PROSITE" id="PS50987">
    <property type="entry name" value="HTH_ARSR_2"/>
    <property type="match status" value="1"/>
</dbReference>
<dbReference type="SUPFAM" id="SSF46785">
    <property type="entry name" value="Winged helix' DNA-binding domain"/>
    <property type="match status" value="1"/>
</dbReference>
<keyword evidence="2" id="KW-0238">DNA-binding</keyword>
<evidence type="ECO:0000256" key="1">
    <source>
        <dbReference type="ARBA" id="ARBA00023015"/>
    </source>
</evidence>
<evidence type="ECO:0000256" key="3">
    <source>
        <dbReference type="ARBA" id="ARBA00023163"/>
    </source>
</evidence>
<keyword evidence="6" id="KW-1185">Reference proteome</keyword>
<sequence length="127" mass="13567">MSTTSVEGSGHQHPIDAAAVAQARGAVPSADETARLAGLLSVMADPLRLRIVFALDETEELCVGDLALALDVSEDAAGYALRLLRAAGLVATRKEGRVVYNRLAPDFPEPLLHYCLRELIKITASDR</sequence>
<accession>A0ABP7ZDB4</accession>
<dbReference type="CDD" id="cd00090">
    <property type="entry name" value="HTH_ARSR"/>
    <property type="match status" value="1"/>
</dbReference>
<dbReference type="InterPro" id="IPR036388">
    <property type="entry name" value="WH-like_DNA-bd_sf"/>
</dbReference>
<dbReference type="InterPro" id="IPR036390">
    <property type="entry name" value="WH_DNA-bd_sf"/>
</dbReference>
<dbReference type="PRINTS" id="PR00778">
    <property type="entry name" value="HTHARSR"/>
</dbReference>
<evidence type="ECO:0000259" key="4">
    <source>
        <dbReference type="PROSITE" id="PS50987"/>
    </source>
</evidence>